<evidence type="ECO:0000313" key="2">
    <source>
        <dbReference type="Proteomes" id="UP000510844"/>
    </source>
</evidence>
<dbReference type="AlphaFoldDB" id="A0AAF0P2P1"/>
<name>A0AAF0P2P1_9ACTN</name>
<dbReference type="Gene3D" id="3.40.710.10">
    <property type="entry name" value="DD-peptidase/beta-lactamase superfamily"/>
    <property type="match status" value="1"/>
</dbReference>
<dbReference type="EMBL" id="CP059322">
    <property type="protein sequence ID" value="WMF04604.1"/>
    <property type="molecule type" value="Genomic_DNA"/>
</dbReference>
<dbReference type="RefSeq" id="WP_246411917.1">
    <property type="nucleotide sequence ID" value="NZ_CP059322.2"/>
</dbReference>
<dbReference type="KEGG" id="mfeu:H1D33_08030"/>
<dbReference type="Proteomes" id="UP000510844">
    <property type="component" value="Chromosome"/>
</dbReference>
<evidence type="ECO:0000313" key="1">
    <source>
        <dbReference type="EMBL" id="WMF04604.1"/>
    </source>
</evidence>
<reference evidence="1 2" key="2">
    <citation type="journal article" date="2021" name="Mar. Drugs">
        <title>A New Micromonospora Strain with Antibiotic Activity Isolated from the Microbiome of a Mid-Atlantic Deep-Sea Sponge.</title>
        <authorList>
            <person name="Back C.R."/>
            <person name="Stennett H.L."/>
            <person name="Williams S.E."/>
            <person name="Wang L."/>
            <person name="Ojeda Gomez J."/>
            <person name="Abdulle O.M."/>
            <person name="Duffy T."/>
            <person name="Neal C."/>
            <person name="Mantell J."/>
            <person name="Jepson M.A."/>
            <person name="Hendry K.R."/>
            <person name="Powell D."/>
            <person name="Stach J.E.M."/>
            <person name="Essex-Lopresti A.E."/>
            <person name="Willis C.L."/>
            <person name="Curnow P."/>
            <person name="Race P.R."/>
        </authorList>
    </citation>
    <scope>NUCLEOTIDE SEQUENCE [LARGE SCALE GENOMIC DNA]</scope>
    <source>
        <strain evidence="1 2">28ISP2-46</strain>
    </source>
</reference>
<protein>
    <submittedName>
        <fullName evidence="1">Uncharacterized protein</fullName>
    </submittedName>
</protein>
<dbReference type="InterPro" id="IPR012338">
    <property type="entry name" value="Beta-lactam/transpept-like"/>
</dbReference>
<organism evidence="1 2">
    <name type="scientific">Micromonospora robiginosa</name>
    <dbReference type="NCBI Taxonomy" id="2749844"/>
    <lineage>
        <taxon>Bacteria</taxon>
        <taxon>Bacillati</taxon>
        <taxon>Actinomycetota</taxon>
        <taxon>Actinomycetes</taxon>
        <taxon>Micromonosporales</taxon>
        <taxon>Micromonosporaceae</taxon>
        <taxon>Micromonospora</taxon>
    </lineage>
</organism>
<accession>A0AAF0P2P1</accession>
<reference evidence="2" key="1">
    <citation type="submission" date="2020-07" db="EMBL/GenBank/DDBJ databases">
        <title>A new Micromonospora strain with potent antibiotic activity isolated from the microbiome of a mid-Atlantic deep-sea sponge.</title>
        <authorList>
            <person name="Back C.R."/>
            <person name="Stennett H.L."/>
            <person name="Williams S.E."/>
            <person name="Wang L."/>
            <person name="Ojeda Gomez J."/>
            <person name="Abdulle O.M."/>
            <person name="Duffy T."/>
            <person name="Hendry K.R."/>
            <person name="Powell D."/>
            <person name="Stach J.E."/>
            <person name="Essex-Lopresti A.E."/>
            <person name="Willis C.L."/>
            <person name="Curnow P."/>
            <person name="Race P.R."/>
        </authorList>
    </citation>
    <scope>NUCLEOTIDE SEQUENCE [LARGE SCALE GENOMIC DNA]</scope>
    <source>
        <strain evidence="2">28ISP2-46</strain>
    </source>
</reference>
<proteinExistence type="predicted"/>
<sequence>MPARFAPVRDAFHDLFATGRETGAALSVRLDGVPVVELGPHARCLAPSRT</sequence>
<gene>
    <name evidence="1" type="ORF">H1D33_08030</name>
</gene>
<keyword evidence="2" id="KW-1185">Reference proteome</keyword>